<dbReference type="InterPro" id="IPR037160">
    <property type="entry name" value="DNA_Pol_thumb_sf"/>
</dbReference>
<dbReference type="PROSITE" id="PS50172">
    <property type="entry name" value="BRCT"/>
    <property type="match status" value="1"/>
</dbReference>
<feature type="domain" description="BRCT" evidence="12">
    <location>
        <begin position="119"/>
        <end position="142"/>
    </location>
</feature>
<feature type="compositionally biased region" description="Polar residues" evidence="11">
    <location>
        <begin position="160"/>
        <end position="172"/>
    </location>
</feature>
<evidence type="ECO:0000313" key="14">
    <source>
        <dbReference type="Proteomes" id="UP000724874"/>
    </source>
</evidence>
<feature type="region of interest" description="Disordered" evidence="11">
    <location>
        <begin position="1"/>
        <end position="45"/>
    </location>
</feature>
<dbReference type="Pfam" id="PF14716">
    <property type="entry name" value="HHH_8"/>
    <property type="match status" value="1"/>
</dbReference>
<keyword evidence="4" id="KW-0808">Transferase</keyword>
<dbReference type="PRINTS" id="PR00871">
    <property type="entry name" value="DNAPOLXTDT"/>
</dbReference>
<dbReference type="Gene3D" id="1.10.150.20">
    <property type="entry name" value="5' to 3' exonuclease, C-terminal subdomain"/>
    <property type="match status" value="1"/>
</dbReference>
<organism evidence="13 14">
    <name type="scientific">Gymnopilus junonius</name>
    <name type="common">Spectacular rustgill mushroom</name>
    <name type="synonym">Gymnopilus spectabilis subsp. junonius</name>
    <dbReference type="NCBI Taxonomy" id="109634"/>
    <lineage>
        <taxon>Eukaryota</taxon>
        <taxon>Fungi</taxon>
        <taxon>Dikarya</taxon>
        <taxon>Basidiomycota</taxon>
        <taxon>Agaricomycotina</taxon>
        <taxon>Agaricomycetes</taxon>
        <taxon>Agaricomycetidae</taxon>
        <taxon>Agaricales</taxon>
        <taxon>Agaricineae</taxon>
        <taxon>Hymenogastraceae</taxon>
        <taxon>Gymnopilus</taxon>
    </lineage>
</organism>
<gene>
    <name evidence="13" type="ORF">CPB84DRAFT_1762019</name>
</gene>
<dbReference type="InterPro" id="IPR036420">
    <property type="entry name" value="BRCT_dom_sf"/>
</dbReference>
<dbReference type="CDD" id="cd00141">
    <property type="entry name" value="NT_POLXc"/>
    <property type="match status" value="1"/>
</dbReference>
<dbReference type="InterPro" id="IPR029398">
    <property type="entry name" value="PolB_thumb"/>
</dbReference>
<dbReference type="InterPro" id="IPR010996">
    <property type="entry name" value="HHH_MUS81"/>
</dbReference>
<evidence type="ECO:0000313" key="13">
    <source>
        <dbReference type="EMBL" id="KAF8911503.1"/>
    </source>
</evidence>
<dbReference type="SUPFAM" id="SSF47802">
    <property type="entry name" value="DNA polymerase beta, N-terminal domain-like"/>
    <property type="match status" value="1"/>
</dbReference>
<dbReference type="PANTHER" id="PTHR11276">
    <property type="entry name" value="DNA POLYMERASE TYPE-X FAMILY MEMBER"/>
    <property type="match status" value="1"/>
</dbReference>
<keyword evidence="8" id="KW-0460">Magnesium</keyword>
<dbReference type="InterPro" id="IPR001357">
    <property type="entry name" value="BRCT_dom"/>
</dbReference>
<evidence type="ECO:0000256" key="9">
    <source>
        <dbReference type="ARBA" id="ARBA00023242"/>
    </source>
</evidence>
<evidence type="ECO:0000256" key="4">
    <source>
        <dbReference type="ARBA" id="ARBA00022679"/>
    </source>
</evidence>
<dbReference type="FunFam" id="3.30.210.10:FF:000005">
    <property type="entry name" value="DNA polymerase IV"/>
    <property type="match status" value="1"/>
</dbReference>
<dbReference type="InterPro" id="IPR001726">
    <property type="entry name" value="TdT/Mu"/>
</dbReference>
<evidence type="ECO:0000256" key="3">
    <source>
        <dbReference type="ARBA" id="ARBA00022634"/>
    </source>
</evidence>
<keyword evidence="6" id="KW-0235">DNA replication</keyword>
<dbReference type="InterPro" id="IPR027421">
    <property type="entry name" value="DNA_pol_lamdba_lyase_dom_sf"/>
</dbReference>
<keyword evidence="9" id="KW-0539">Nucleus</keyword>
<dbReference type="Gene3D" id="1.10.150.110">
    <property type="entry name" value="DNA polymerase beta, N-terminal domain-like"/>
    <property type="match status" value="1"/>
</dbReference>
<dbReference type="Gene3D" id="3.30.210.10">
    <property type="entry name" value="DNA polymerase, thumb domain"/>
    <property type="match status" value="1"/>
</dbReference>
<dbReference type="Pfam" id="PF10391">
    <property type="entry name" value="DNA_pol_lambd_f"/>
    <property type="match status" value="1"/>
</dbReference>
<dbReference type="SUPFAM" id="SSF81301">
    <property type="entry name" value="Nucleotidyltransferase"/>
    <property type="match status" value="1"/>
</dbReference>
<name>A0A9P5TTL5_GYMJU</name>
<keyword evidence="5" id="KW-0548">Nucleotidyltransferase</keyword>
<dbReference type="Pfam" id="PF14791">
    <property type="entry name" value="DNA_pol_B_thumb"/>
    <property type="match status" value="1"/>
</dbReference>
<dbReference type="InterPro" id="IPR018944">
    <property type="entry name" value="DNA_pol_lambd_fingers_domain"/>
</dbReference>
<dbReference type="GO" id="GO:0006303">
    <property type="term" value="P:double-strand break repair via nonhomologous end joining"/>
    <property type="evidence" value="ECO:0007669"/>
    <property type="project" value="TreeGrafter"/>
</dbReference>
<proteinExistence type="predicted"/>
<evidence type="ECO:0000256" key="10">
    <source>
        <dbReference type="PIRSR" id="PIRSR622312-50"/>
    </source>
</evidence>
<dbReference type="GO" id="GO:0003887">
    <property type="term" value="F:DNA-directed DNA polymerase activity"/>
    <property type="evidence" value="ECO:0007669"/>
    <property type="project" value="InterPro"/>
</dbReference>
<evidence type="ECO:0000256" key="11">
    <source>
        <dbReference type="SAM" id="MobiDB-lite"/>
    </source>
</evidence>
<dbReference type="InterPro" id="IPR043519">
    <property type="entry name" value="NT_sf"/>
</dbReference>
<dbReference type="InterPro" id="IPR022312">
    <property type="entry name" value="DNA_pol_X"/>
</dbReference>
<feature type="active site" description="Nucleophile; Schiff-base intermediate with DNA; for 5'-dRP lyase activity" evidence="10">
    <location>
        <position position="270"/>
    </location>
</feature>
<dbReference type="OrthoDB" id="205514at2759"/>
<dbReference type="Proteomes" id="UP000724874">
    <property type="component" value="Unassembled WGS sequence"/>
</dbReference>
<comment type="cofactor">
    <cofactor evidence="1">
        <name>Mg(2+)</name>
        <dbReference type="ChEBI" id="CHEBI:18420"/>
    </cofactor>
</comment>
<comment type="subcellular location">
    <subcellularLocation>
        <location evidence="2">Nucleus</location>
    </subcellularLocation>
</comment>
<sequence>MKRRPPAHRSNSNTDTDSEEHRPSKRFRSTSTEVSGDGTEPTTGPIKIYIVQEKLDDKTIRELFDLVELAQKGRPPSVAPLNLEICKNAEGADLIITNIRMKKRFERHVLWNIAKQKAIVTPDWLRESIKKGRLVECGNHAAFTELHDKTVEHCPDESNQDTGATSRESSPSLPRYQPPAVKPTSLNVFKNWRSRYACQRASPLVCVNQALAEELAVLGEARELEGLRVNALAYERAVSLIKSYPYHITQEAYKRDLVKLPGLGSKTMSKIQEFISSGSISESRTTCESERYQSLSLFSKIYGIGPVNARKLYDIGCRGIEDLERYYDVAPGSTIESVEEDLVTPDRKKIPKNKIPDLPIKISLALREDFAIPIPREEVEEMHGVVMHELDLIQPGCVSTIVGGYRRGKPYSNDADIVISHSDIRNGANIIKGLCKRLTQRLHASGVITHVMHLSGFHAHNALRTEHWDSLEKALTVLVLPSKGKEKRLHRRLDLIFASPAAYWTAVVGWSGSKMFERDLRLWAKTEKGMKFDSSGMTRRHDSKLLIPRSEEEVFDCLGLEWVDPTMRNADV</sequence>
<keyword evidence="7" id="KW-0479">Metal-binding</keyword>
<evidence type="ECO:0000256" key="5">
    <source>
        <dbReference type="ARBA" id="ARBA00022695"/>
    </source>
</evidence>
<dbReference type="InterPro" id="IPR028207">
    <property type="entry name" value="DNA_pol_B_palm_palm"/>
</dbReference>
<evidence type="ECO:0000259" key="12">
    <source>
        <dbReference type="PROSITE" id="PS50172"/>
    </source>
</evidence>
<dbReference type="Pfam" id="PF14792">
    <property type="entry name" value="DNA_pol_B_palm"/>
    <property type="match status" value="1"/>
</dbReference>
<dbReference type="PRINTS" id="PR00869">
    <property type="entry name" value="DNAPOLX"/>
</dbReference>
<evidence type="ECO:0000256" key="7">
    <source>
        <dbReference type="ARBA" id="ARBA00022723"/>
    </source>
</evidence>
<dbReference type="GO" id="GO:0003677">
    <property type="term" value="F:DNA binding"/>
    <property type="evidence" value="ECO:0007669"/>
    <property type="project" value="InterPro"/>
</dbReference>
<dbReference type="Gene3D" id="3.30.460.10">
    <property type="entry name" value="Beta Polymerase, domain 2"/>
    <property type="match status" value="1"/>
</dbReference>
<protein>
    <submittedName>
        <fullName evidence="13">DNA polymerase mu</fullName>
    </submittedName>
</protein>
<accession>A0A9P5TTL5</accession>
<dbReference type="Gene3D" id="3.40.50.10190">
    <property type="entry name" value="BRCT domain"/>
    <property type="match status" value="1"/>
</dbReference>
<dbReference type="GO" id="GO:0005634">
    <property type="term" value="C:nucleus"/>
    <property type="evidence" value="ECO:0007669"/>
    <property type="project" value="UniProtKB-SubCell"/>
</dbReference>
<keyword evidence="14" id="KW-1185">Reference proteome</keyword>
<evidence type="ECO:0000256" key="2">
    <source>
        <dbReference type="ARBA" id="ARBA00004123"/>
    </source>
</evidence>
<evidence type="ECO:0000256" key="1">
    <source>
        <dbReference type="ARBA" id="ARBA00001946"/>
    </source>
</evidence>
<dbReference type="SMART" id="SM00483">
    <property type="entry name" value="POLXc"/>
    <property type="match status" value="1"/>
</dbReference>
<dbReference type="EMBL" id="JADNYJ010000004">
    <property type="protein sequence ID" value="KAF8911503.1"/>
    <property type="molecule type" value="Genomic_DNA"/>
</dbReference>
<evidence type="ECO:0000256" key="8">
    <source>
        <dbReference type="ARBA" id="ARBA00022842"/>
    </source>
</evidence>
<dbReference type="AlphaFoldDB" id="A0A9P5TTL5"/>
<feature type="region of interest" description="Disordered" evidence="11">
    <location>
        <begin position="151"/>
        <end position="179"/>
    </location>
</feature>
<dbReference type="InterPro" id="IPR002054">
    <property type="entry name" value="DNA-dir_DNA_pol_X"/>
</dbReference>
<dbReference type="PANTHER" id="PTHR11276:SF28">
    <property type="entry name" value="DNA POLYMERASE LAMBDA"/>
    <property type="match status" value="1"/>
</dbReference>
<comment type="caution">
    <text evidence="13">The sequence shown here is derived from an EMBL/GenBank/DDBJ whole genome shotgun (WGS) entry which is preliminary data.</text>
</comment>
<evidence type="ECO:0000256" key="6">
    <source>
        <dbReference type="ARBA" id="ARBA00022705"/>
    </source>
</evidence>
<dbReference type="GO" id="GO:0046872">
    <property type="term" value="F:metal ion binding"/>
    <property type="evidence" value="ECO:0007669"/>
    <property type="project" value="UniProtKB-KW"/>
</dbReference>
<keyword evidence="3" id="KW-0237">DNA synthesis</keyword>
<dbReference type="FunFam" id="1.10.150.110:FF:000005">
    <property type="entry name" value="DNA polymerase POL4"/>
    <property type="match status" value="1"/>
</dbReference>
<dbReference type="SUPFAM" id="SSF81585">
    <property type="entry name" value="PsbU/PolX domain-like"/>
    <property type="match status" value="1"/>
</dbReference>
<reference evidence="13" key="1">
    <citation type="submission" date="2020-11" db="EMBL/GenBank/DDBJ databases">
        <authorList>
            <consortium name="DOE Joint Genome Institute"/>
            <person name="Ahrendt S."/>
            <person name="Riley R."/>
            <person name="Andreopoulos W."/>
            <person name="LaButti K."/>
            <person name="Pangilinan J."/>
            <person name="Ruiz-duenas F.J."/>
            <person name="Barrasa J.M."/>
            <person name="Sanchez-Garcia M."/>
            <person name="Camarero S."/>
            <person name="Miyauchi S."/>
            <person name="Serrano A."/>
            <person name="Linde D."/>
            <person name="Babiker R."/>
            <person name="Drula E."/>
            <person name="Ayuso-Fernandez I."/>
            <person name="Pacheco R."/>
            <person name="Padilla G."/>
            <person name="Ferreira P."/>
            <person name="Barriuso J."/>
            <person name="Kellner H."/>
            <person name="Castanera R."/>
            <person name="Alfaro M."/>
            <person name="Ramirez L."/>
            <person name="Pisabarro A.G."/>
            <person name="Kuo A."/>
            <person name="Tritt A."/>
            <person name="Lipzen A."/>
            <person name="He G."/>
            <person name="Yan M."/>
            <person name="Ng V."/>
            <person name="Cullen D."/>
            <person name="Martin F."/>
            <person name="Rosso M.-N."/>
            <person name="Henrissat B."/>
            <person name="Hibbett D."/>
            <person name="Martinez A.T."/>
            <person name="Grigoriev I.V."/>
        </authorList>
    </citation>
    <scope>NUCLEOTIDE SEQUENCE</scope>
    <source>
        <strain evidence="13">AH 44721</strain>
    </source>
</reference>